<dbReference type="EMBL" id="SNRY01002751">
    <property type="protein sequence ID" value="KAA6323669.1"/>
    <property type="molecule type" value="Genomic_DNA"/>
</dbReference>
<name>A0A5J4QRB3_9ZZZZ</name>
<feature type="transmembrane region" description="Helical" evidence="2">
    <location>
        <begin position="7"/>
        <end position="29"/>
    </location>
</feature>
<sequence>MKTPKELYMLAMLGVAPTFHFQFSTFHLLTTIINLLKTCFLRYAKQFCPIYVRSFSDSCPIPARFPSGQGTPKKPVETVADGG</sequence>
<keyword evidence="2" id="KW-0812">Transmembrane</keyword>
<reference evidence="3" key="1">
    <citation type="submission" date="2019-03" db="EMBL/GenBank/DDBJ databases">
        <title>Single cell metagenomics reveals metabolic interactions within the superorganism composed of flagellate Streblomastix strix and complex community of Bacteroidetes bacteria on its surface.</title>
        <authorList>
            <person name="Treitli S.C."/>
            <person name="Kolisko M."/>
            <person name="Husnik F."/>
            <person name="Keeling P."/>
            <person name="Hampl V."/>
        </authorList>
    </citation>
    <scope>NUCLEOTIDE SEQUENCE</scope>
    <source>
        <strain evidence="3">STM</strain>
    </source>
</reference>
<evidence type="ECO:0000256" key="1">
    <source>
        <dbReference type="SAM" id="MobiDB-lite"/>
    </source>
</evidence>
<evidence type="ECO:0000313" key="3">
    <source>
        <dbReference type="EMBL" id="KAA6323669.1"/>
    </source>
</evidence>
<dbReference type="AlphaFoldDB" id="A0A5J4QRB3"/>
<proteinExistence type="predicted"/>
<comment type="caution">
    <text evidence="3">The sequence shown here is derived from an EMBL/GenBank/DDBJ whole genome shotgun (WGS) entry which is preliminary data.</text>
</comment>
<evidence type="ECO:0000256" key="2">
    <source>
        <dbReference type="SAM" id="Phobius"/>
    </source>
</evidence>
<accession>A0A5J4QRB3</accession>
<gene>
    <name evidence="3" type="ORF">EZS27_026911</name>
</gene>
<feature type="region of interest" description="Disordered" evidence="1">
    <location>
        <begin position="64"/>
        <end position="83"/>
    </location>
</feature>
<keyword evidence="2" id="KW-1133">Transmembrane helix</keyword>
<protein>
    <submittedName>
        <fullName evidence="3">Uncharacterized protein</fullName>
    </submittedName>
</protein>
<organism evidence="3">
    <name type="scientific">termite gut metagenome</name>
    <dbReference type="NCBI Taxonomy" id="433724"/>
    <lineage>
        <taxon>unclassified sequences</taxon>
        <taxon>metagenomes</taxon>
        <taxon>organismal metagenomes</taxon>
    </lineage>
</organism>
<keyword evidence="2" id="KW-0472">Membrane</keyword>